<organism evidence="1 2">
    <name type="scientific">Cercophora samala</name>
    <dbReference type="NCBI Taxonomy" id="330535"/>
    <lineage>
        <taxon>Eukaryota</taxon>
        <taxon>Fungi</taxon>
        <taxon>Dikarya</taxon>
        <taxon>Ascomycota</taxon>
        <taxon>Pezizomycotina</taxon>
        <taxon>Sordariomycetes</taxon>
        <taxon>Sordariomycetidae</taxon>
        <taxon>Sordariales</taxon>
        <taxon>Lasiosphaeriaceae</taxon>
        <taxon>Cercophora</taxon>
    </lineage>
</organism>
<reference evidence="1" key="1">
    <citation type="submission" date="2023-06" db="EMBL/GenBank/DDBJ databases">
        <title>Genome-scale phylogeny and comparative genomics of the fungal order Sordariales.</title>
        <authorList>
            <consortium name="Lawrence Berkeley National Laboratory"/>
            <person name="Hensen N."/>
            <person name="Bonometti L."/>
            <person name="Westerberg I."/>
            <person name="Brannstrom I.O."/>
            <person name="Guillou S."/>
            <person name="Cros-Aarteil S."/>
            <person name="Calhoun S."/>
            <person name="Haridas S."/>
            <person name="Kuo A."/>
            <person name="Mondo S."/>
            <person name="Pangilinan J."/>
            <person name="Riley R."/>
            <person name="Labutti K."/>
            <person name="Andreopoulos B."/>
            <person name="Lipzen A."/>
            <person name="Chen C."/>
            <person name="Yanf M."/>
            <person name="Daum C."/>
            <person name="Ng V."/>
            <person name="Clum A."/>
            <person name="Steindorff A."/>
            <person name="Ohm R."/>
            <person name="Martin F."/>
            <person name="Silar P."/>
            <person name="Natvig D."/>
            <person name="Lalanne C."/>
            <person name="Gautier V."/>
            <person name="Ament-Velasquez S.L."/>
            <person name="Kruys A."/>
            <person name="Hutchinson M.I."/>
            <person name="Powell A.J."/>
            <person name="Barry K."/>
            <person name="Miller A.N."/>
            <person name="Grigoriev I.V."/>
            <person name="Debuchy R."/>
            <person name="Gladieux P."/>
            <person name="Thoren M.H."/>
            <person name="Johannesson H."/>
        </authorList>
    </citation>
    <scope>NUCLEOTIDE SEQUENCE</scope>
    <source>
        <strain evidence="1">CBS 307.81</strain>
    </source>
</reference>
<dbReference type="Proteomes" id="UP001174997">
    <property type="component" value="Unassembled WGS sequence"/>
</dbReference>
<protein>
    <submittedName>
        <fullName evidence="1">Uncharacterized protein</fullName>
    </submittedName>
</protein>
<keyword evidence="2" id="KW-1185">Reference proteome</keyword>
<gene>
    <name evidence="1" type="ORF">QBC41DRAFT_309341</name>
</gene>
<evidence type="ECO:0000313" key="1">
    <source>
        <dbReference type="EMBL" id="KAK0674688.1"/>
    </source>
</evidence>
<evidence type="ECO:0000313" key="2">
    <source>
        <dbReference type="Proteomes" id="UP001174997"/>
    </source>
</evidence>
<accession>A0AA39ZP69</accession>
<comment type="caution">
    <text evidence="1">The sequence shown here is derived from an EMBL/GenBank/DDBJ whole genome shotgun (WGS) entry which is preliminary data.</text>
</comment>
<proteinExistence type="predicted"/>
<sequence>MTPVHTFIHNYIYRRWFQPYRTEIEGWRFLCKFLYLKNARHTHHADSDHLDPTQDSIDEFVSLNRVLCSAVEAYPRLYLTEPIVQRPYETDGERFCREIMASNNPTQRYVLQHLFKALLLIVPPVRCRYQPSAEMGSLPVFLVRTGVEEDLSAPIDFRGIARDKILDSATELSEDVIKVTLETAVDFLGALEAREVAAVGLRPDPAIFGGSTSPLVDMEKYPEWSGDGEDYDRRVMAKHEERELRQMRAIEEGNYYRRDNAIYFGITEEEYKQRNGEE</sequence>
<dbReference type="AlphaFoldDB" id="A0AA39ZP69"/>
<dbReference type="EMBL" id="JAULSY010000001">
    <property type="protein sequence ID" value="KAK0674688.1"/>
    <property type="molecule type" value="Genomic_DNA"/>
</dbReference>
<name>A0AA39ZP69_9PEZI</name>